<dbReference type="AlphaFoldDB" id="A0A8J2WLE6"/>
<dbReference type="PANTHER" id="PTHR22599">
    <property type="entry name" value="MPS ONE BINDER KINASE ACTIVATOR-LIKE MOB"/>
    <property type="match status" value="1"/>
</dbReference>
<evidence type="ECO:0000256" key="1">
    <source>
        <dbReference type="PIRSR" id="PIRSR605301-1"/>
    </source>
</evidence>
<reference evidence="2" key="1">
    <citation type="submission" date="2021-11" db="EMBL/GenBank/DDBJ databases">
        <authorList>
            <person name="Schell T."/>
        </authorList>
    </citation>
    <scope>NUCLEOTIDE SEQUENCE</scope>
    <source>
        <strain evidence="2">M5</strain>
    </source>
</reference>
<evidence type="ECO:0000313" key="3">
    <source>
        <dbReference type="Proteomes" id="UP000789390"/>
    </source>
</evidence>
<evidence type="ECO:0008006" key="4">
    <source>
        <dbReference type="Google" id="ProtNLM"/>
    </source>
</evidence>
<name>A0A8J2WLE6_9CRUS</name>
<sequence length="215" mass="25175">MADMECRTERRNRPGTKTIDYYRWPEEIFEEMDSTLAVQQYIQQLIRKDFTAIDEILKAPDSQDEGVWKYEHLRQFCMELNGIAVKLQNECHPESCTQMTATDQWIFLCAAHKTPKECPAIDYTRHTLDGAACLLNKSSVAKLGSVCRRVYRIFSHAYFHHRNLFDEFENETFLCRRFTEFVTKYNLMSKEILIVPIFEETDSGSYIGHSAESEA</sequence>
<accession>A0A8J2WLE6</accession>
<keyword evidence="1" id="KW-0479">Metal-binding</keyword>
<keyword evidence="3" id="KW-1185">Reference proteome</keyword>
<dbReference type="InterPro" id="IPR036703">
    <property type="entry name" value="MOB_kinase_act_sf"/>
</dbReference>
<feature type="binding site" evidence="1">
    <location>
        <position position="96"/>
    </location>
    <ligand>
        <name>Zn(2+)</name>
        <dbReference type="ChEBI" id="CHEBI:29105"/>
    </ligand>
</feature>
<gene>
    <name evidence="2" type="ORF">DGAL_LOCUS5954</name>
</gene>
<evidence type="ECO:0000313" key="2">
    <source>
        <dbReference type="EMBL" id="CAH0103380.1"/>
    </source>
</evidence>
<dbReference type="Gene3D" id="1.20.140.30">
    <property type="entry name" value="MOB kinase activator"/>
    <property type="match status" value="1"/>
</dbReference>
<protein>
    <recommendedName>
        <fullName evidence="4">EOG090X0BA8</fullName>
    </recommendedName>
</protein>
<dbReference type="SMART" id="SM01388">
    <property type="entry name" value="Mob1_phocein"/>
    <property type="match status" value="1"/>
</dbReference>
<dbReference type="SUPFAM" id="SSF101152">
    <property type="entry name" value="Mob1/phocein"/>
    <property type="match status" value="1"/>
</dbReference>
<dbReference type="Proteomes" id="UP000789390">
    <property type="component" value="Unassembled WGS sequence"/>
</dbReference>
<proteinExistence type="predicted"/>
<feature type="binding site" evidence="1">
    <location>
        <position position="156"/>
    </location>
    <ligand>
        <name>Zn(2+)</name>
        <dbReference type="ChEBI" id="CHEBI:29105"/>
    </ligand>
</feature>
<comment type="caution">
    <text evidence="2">The sequence shown here is derived from an EMBL/GenBank/DDBJ whole genome shotgun (WGS) entry which is preliminary data.</text>
</comment>
<dbReference type="InterPro" id="IPR005301">
    <property type="entry name" value="MOB_kinase_act_fam"/>
</dbReference>
<keyword evidence="1" id="KW-0862">Zinc</keyword>
<feature type="binding site" evidence="1">
    <location>
        <position position="161"/>
    </location>
    <ligand>
        <name>Zn(2+)</name>
        <dbReference type="ChEBI" id="CHEBI:29105"/>
    </ligand>
</feature>
<organism evidence="2 3">
    <name type="scientific">Daphnia galeata</name>
    <dbReference type="NCBI Taxonomy" id="27404"/>
    <lineage>
        <taxon>Eukaryota</taxon>
        <taxon>Metazoa</taxon>
        <taxon>Ecdysozoa</taxon>
        <taxon>Arthropoda</taxon>
        <taxon>Crustacea</taxon>
        <taxon>Branchiopoda</taxon>
        <taxon>Diplostraca</taxon>
        <taxon>Cladocera</taxon>
        <taxon>Anomopoda</taxon>
        <taxon>Daphniidae</taxon>
        <taxon>Daphnia</taxon>
    </lineage>
</organism>
<dbReference type="Pfam" id="PF03637">
    <property type="entry name" value="Mob1_phocein"/>
    <property type="match status" value="1"/>
</dbReference>
<dbReference type="EMBL" id="CAKKLH010000112">
    <property type="protein sequence ID" value="CAH0103380.1"/>
    <property type="molecule type" value="Genomic_DNA"/>
</dbReference>
<dbReference type="OrthoDB" id="184876at2759"/>
<feature type="binding site" evidence="1">
    <location>
        <position position="91"/>
    </location>
    <ligand>
        <name>Zn(2+)</name>
        <dbReference type="ChEBI" id="CHEBI:29105"/>
    </ligand>
</feature>